<dbReference type="AlphaFoldDB" id="A0A6C0BQ74"/>
<protein>
    <submittedName>
        <fullName evidence="1">Uncharacterized protein</fullName>
    </submittedName>
</protein>
<proteinExistence type="predicted"/>
<evidence type="ECO:0000313" key="1">
    <source>
        <dbReference type="EMBL" id="QHS94595.1"/>
    </source>
</evidence>
<organism evidence="1">
    <name type="scientific">viral metagenome</name>
    <dbReference type="NCBI Taxonomy" id="1070528"/>
    <lineage>
        <taxon>unclassified sequences</taxon>
        <taxon>metagenomes</taxon>
        <taxon>organismal metagenomes</taxon>
    </lineage>
</organism>
<reference evidence="1" key="1">
    <citation type="journal article" date="2020" name="Nature">
        <title>Giant virus diversity and host interactions through global metagenomics.</title>
        <authorList>
            <person name="Schulz F."/>
            <person name="Roux S."/>
            <person name="Paez-Espino D."/>
            <person name="Jungbluth S."/>
            <person name="Walsh D.A."/>
            <person name="Denef V.J."/>
            <person name="McMahon K.D."/>
            <person name="Konstantinidis K.T."/>
            <person name="Eloe-Fadrosh E.A."/>
            <person name="Kyrpides N.C."/>
            <person name="Woyke T."/>
        </authorList>
    </citation>
    <scope>NUCLEOTIDE SEQUENCE</scope>
    <source>
        <strain evidence="1">GVMAG-M-3300018416-45</strain>
    </source>
</reference>
<sequence>MPDTSIKINVSRYSIDDDTIRKMSFIYKAIQDGWTVNLDENKYIFLKKHNGEREVFGEDYLLKFIHRNISL</sequence>
<accession>A0A6C0BQ74</accession>
<name>A0A6C0BQ74_9ZZZZ</name>
<dbReference type="EMBL" id="MN739227">
    <property type="protein sequence ID" value="QHS94595.1"/>
    <property type="molecule type" value="Genomic_DNA"/>
</dbReference>